<comment type="caution">
    <text evidence="7">The sequence shown here is derived from an EMBL/GenBank/DDBJ whole genome shotgun (WGS) entry which is preliminary data.</text>
</comment>
<sequence length="291" mass="33045">MFIYLNGEFVKAEKAGISPFDHGYLYGLGAFETFRVYQGHPFLLKDHFQRLQKALNELNVQSDLSYERMKEIVQELIKVNKAEKEEVYVRFNVSAGIGEVGLQVLTYNSPTIICFMKPLSGRLTEEKTGHIVSLKRNTPEGTFRLKSHHFMNNIFAKREVGNDPSIEGLFLTQEGFVAEGIASNIFWVKNKTVYTPSLETGILNGITRDFVLACLKRENFSFREGLFLLNDLLQADEVFVTNSIQEIVPIKSIGTKSFSGTKGPIVQSLIKMYQTNRHLLFTKEELKGKEG</sequence>
<dbReference type="InterPro" id="IPR036038">
    <property type="entry name" value="Aminotransferase-like"/>
</dbReference>
<dbReference type="PROSITE" id="PS00770">
    <property type="entry name" value="AA_TRANSFER_CLASS_4"/>
    <property type="match status" value="1"/>
</dbReference>
<keyword evidence="4 6" id="KW-0663">Pyridoxal phosphate</keyword>
<evidence type="ECO:0000256" key="4">
    <source>
        <dbReference type="ARBA" id="ARBA00022898"/>
    </source>
</evidence>
<dbReference type="NCBIfam" id="NF005800">
    <property type="entry name" value="PRK07650.1"/>
    <property type="match status" value="1"/>
</dbReference>
<evidence type="ECO:0000313" key="8">
    <source>
        <dbReference type="Proteomes" id="UP000626844"/>
    </source>
</evidence>
<dbReference type="PANTHER" id="PTHR42743:SF11">
    <property type="entry name" value="AMINODEOXYCHORISMATE LYASE"/>
    <property type="match status" value="1"/>
</dbReference>
<dbReference type="InterPro" id="IPR043131">
    <property type="entry name" value="BCAT-like_N"/>
</dbReference>
<proteinExistence type="inferred from homology"/>
<dbReference type="GO" id="GO:0008652">
    <property type="term" value="P:amino acid biosynthetic process"/>
    <property type="evidence" value="ECO:0007669"/>
    <property type="project" value="UniProtKB-ARBA"/>
</dbReference>
<evidence type="ECO:0000256" key="2">
    <source>
        <dbReference type="ARBA" id="ARBA00009320"/>
    </source>
</evidence>
<dbReference type="Gene3D" id="3.20.10.10">
    <property type="entry name" value="D-amino Acid Aminotransferase, subunit A, domain 2"/>
    <property type="match status" value="1"/>
</dbReference>
<protein>
    <submittedName>
        <fullName evidence="7">Aminodeoxychorismate lyase</fullName>
        <ecNumber evidence="7">4.1.3.38</ecNumber>
    </submittedName>
</protein>
<keyword evidence="8" id="KW-1185">Reference proteome</keyword>
<dbReference type="SUPFAM" id="SSF56752">
    <property type="entry name" value="D-aminoacid aminotransferase-like PLP-dependent enzymes"/>
    <property type="match status" value="1"/>
</dbReference>
<name>A0A926RZU4_9BACI</name>
<dbReference type="GO" id="GO:0008696">
    <property type="term" value="F:4-amino-4-deoxychorismate lyase activity"/>
    <property type="evidence" value="ECO:0007669"/>
    <property type="project" value="UniProtKB-EC"/>
</dbReference>
<dbReference type="AlphaFoldDB" id="A0A926RZU4"/>
<gene>
    <name evidence="7" type="primary">pabC</name>
    <name evidence="7" type="ORF">IC621_23680</name>
</gene>
<dbReference type="Proteomes" id="UP000626844">
    <property type="component" value="Unassembled WGS sequence"/>
</dbReference>
<dbReference type="PANTHER" id="PTHR42743">
    <property type="entry name" value="AMINO-ACID AMINOTRANSFERASE"/>
    <property type="match status" value="1"/>
</dbReference>
<dbReference type="EMBL" id="JACXAI010000047">
    <property type="protein sequence ID" value="MBD1383195.1"/>
    <property type="molecule type" value="Genomic_DNA"/>
</dbReference>
<evidence type="ECO:0000256" key="3">
    <source>
        <dbReference type="ARBA" id="ARBA00011738"/>
    </source>
</evidence>
<dbReference type="GO" id="GO:0046394">
    <property type="term" value="P:carboxylic acid biosynthetic process"/>
    <property type="evidence" value="ECO:0007669"/>
    <property type="project" value="UniProtKB-ARBA"/>
</dbReference>
<dbReference type="Gene3D" id="3.30.470.10">
    <property type="match status" value="1"/>
</dbReference>
<dbReference type="InterPro" id="IPR050571">
    <property type="entry name" value="Class-IV_PLP-Dep_Aminotrnsfr"/>
</dbReference>
<comment type="subunit">
    <text evidence="3">Homodimer.</text>
</comment>
<dbReference type="CDD" id="cd00449">
    <property type="entry name" value="PLPDE_IV"/>
    <property type="match status" value="1"/>
</dbReference>
<accession>A0A926RZU4</accession>
<dbReference type="FunFam" id="3.20.10.10:FF:000002">
    <property type="entry name" value="D-alanine aminotransferase"/>
    <property type="match status" value="1"/>
</dbReference>
<organism evidence="7 8">
    <name type="scientific">Metabacillus arenae</name>
    <dbReference type="NCBI Taxonomy" id="2771434"/>
    <lineage>
        <taxon>Bacteria</taxon>
        <taxon>Bacillati</taxon>
        <taxon>Bacillota</taxon>
        <taxon>Bacilli</taxon>
        <taxon>Bacillales</taxon>
        <taxon>Bacillaceae</taxon>
        <taxon>Metabacillus</taxon>
    </lineage>
</organism>
<evidence type="ECO:0000256" key="6">
    <source>
        <dbReference type="RuleBase" id="RU004516"/>
    </source>
</evidence>
<comment type="similarity">
    <text evidence="2 5">Belongs to the class-IV pyridoxal-phosphate-dependent aminotransferase family.</text>
</comment>
<dbReference type="EC" id="4.1.3.38" evidence="7"/>
<dbReference type="RefSeq" id="WP_191162124.1">
    <property type="nucleotide sequence ID" value="NZ_JACXAI010000047.1"/>
</dbReference>
<evidence type="ECO:0000256" key="5">
    <source>
        <dbReference type="RuleBase" id="RU004106"/>
    </source>
</evidence>
<dbReference type="InterPro" id="IPR018300">
    <property type="entry name" value="Aminotrans_IV_CS"/>
</dbReference>
<reference evidence="7" key="1">
    <citation type="submission" date="2020-09" db="EMBL/GenBank/DDBJ databases">
        <title>A novel bacterium of genus Bacillus, isolated from South China Sea.</title>
        <authorList>
            <person name="Huang H."/>
            <person name="Mo K."/>
            <person name="Hu Y."/>
        </authorList>
    </citation>
    <scope>NUCLEOTIDE SEQUENCE</scope>
    <source>
        <strain evidence="7">IB182487</strain>
    </source>
</reference>
<comment type="cofactor">
    <cofactor evidence="1 6">
        <name>pyridoxal 5'-phosphate</name>
        <dbReference type="ChEBI" id="CHEBI:597326"/>
    </cofactor>
</comment>
<dbReference type="GO" id="GO:0005829">
    <property type="term" value="C:cytosol"/>
    <property type="evidence" value="ECO:0007669"/>
    <property type="project" value="TreeGrafter"/>
</dbReference>
<keyword evidence="7" id="KW-0456">Lyase</keyword>
<dbReference type="Pfam" id="PF01063">
    <property type="entry name" value="Aminotran_4"/>
    <property type="match status" value="1"/>
</dbReference>
<dbReference type="InterPro" id="IPR043132">
    <property type="entry name" value="BCAT-like_C"/>
</dbReference>
<dbReference type="InterPro" id="IPR001544">
    <property type="entry name" value="Aminotrans_IV"/>
</dbReference>
<evidence type="ECO:0000313" key="7">
    <source>
        <dbReference type="EMBL" id="MBD1383195.1"/>
    </source>
</evidence>
<evidence type="ECO:0000256" key="1">
    <source>
        <dbReference type="ARBA" id="ARBA00001933"/>
    </source>
</evidence>